<sequence>MNTSTPLSDAERQRLIGVEPPCIGMCSIDPETQICGGCYRHMDEIVSWALMTPAERERAMENIRQRRQAAGRA</sequence>
<dbReference type="PANTHER" id="PTHR35175:SF2">
    <property type="entry name" value="DUF1289 DOMAIN-CONTAINING PROTEIN"/>
    <property type="match status" value="1"/>
</dbReference>
<reference evidence="2" key="1">
    <citation type="submission" date="2024-06" db="EMBL/GenBank/DDBJ databases">
        <title>Radixoralia hellwigii gen. nov., sp nov., isolated from a root canal in the human oral cavity.</title>
        <authorList>
            <person name="Bartsch S."/>
            <person name="Wittmer A."/>
            <person name="Schulz A.-K."/>
            <person name="Neumann-Schaal M."/>
            <person name="Wolf J."/>
            <person name="Gronow S."/>
            <person name="Tennert C."/>
            <person name="Haecker G."/>
            <person name="Cieplik F."/>
            <person name="Al-Ahmad A."/>
        </authorList>
    </citation>
    <scope>NUCLEOTIDE SEQUENCE [LARGE SCALE GENOMIC DNA]</scope>
    <source>
        <strain evidence="2">Wk13</strain>
    </source>
</reference>
<dbReference type="PANTHER" id="PTHR35175">
    <property type="entry name" value="DUF1289 DOMAIN-CONTAINING PROTEIN"/>
    <property type="match status" value="1"/>
</dbReference>
<proteinExistence type="predicted"/>
<dbReference type="Proteomes" id="UP001574673">
    <property type="component" value="Unassembled WGS sequence"/>
</dbReference>
<dbReference type="Pfam" id="PF06945">
    <property type="entry name" value="DUF1289"/>
    <property type="match status" value="1"/>
</dbReference>
<keyword evidence="2" id="KW-1185">Reference proteome</keyword>
<evidence type="ECO:0000313" key="1">
    <source>
        <dbReference type="EMBL" id="MFA9950683.1"/>
    </source>
</evidence>
<evidence type="ECO:0000313" key="2">
    <source>
        <dbReference type="Proteomes" id="UP001574673"/>
    </source>
</evidence>
<comment type="caution">
    <text evidence="1">The sequence shown here is derived from an EMBL/GenBank/DDBJ whole genome shotgun (WGS) entry which is preliminary data.</text>
</comment>
<dbReference type="InterPro" id="IPR010710">
    <property type="entry name" value="DUF1289"/>
</dbReference>
<organism evidence="1 2">
    <name type="scientific">Dentiradicibacter hellwigii</name>
    <dbReference type="NCBI Taxonomy" id="3149053"/>
    <lineage>
        <taxon>Bacteria</taxon>
        <taxon>Pseudomonadati</taxon>
        <taxon>Pseudomonadota</taxon>
        <taxon>Betaproteobacteria</taxon>
        <taxon>Rhodocyclales</taxon>
        <taxon>Rhodocyclaceae</taxon>
        <taxon>Dentiradicibacter</taxon>
    </lineage>
</organism>
<dbReference type="RefSeq" id="WP_418891723.1">
    <property type="nucleotide sequence ID" value="NZ_JBEUWX010000002.1"/>
</dbReference>
<name>A0ABV4UGW1_9RHOO</name>
<protein>
    <submittedName>
        <fullName evidence="1">DUF1289 domain-containing protein</fullName>
    </submittedName>
</protein>
<accession>A0ABV4UGW1</accession>
<gene>
    <name evidence="1" type="ORF">ABCS64_10205</name>
</gene>
<dbReference type="EMBL" id="JBEUWX010000002">
    <property type="protein sequence ID" value="MFA9950683.1"/>
    <property type="molecule type" value="Genomic_DNA"/>
</dbReference>